<gene>
    <name evidence="2" type="ORF">OXX778_LOCUS20102</name>
</gene>
<evidence type="ECO:0000313" key="3">
    <source>
        <dbReference type="Proteomes" id="UP000663879"/>
    </source>
</evidence>
<keyword evidence="3" id="KW-1185">Reference proteome</keyword>
<proteinExistence type="predicted"/>
<sequence>MKFFLLTFLVVISLSGIDLATWSNTCTINKCELALDSCYFCLGQRQCITCVNSLKPECLKCLEEIFDKKNLNNLNGHQNLICSSNEEINQKACHLHCRGKYQQTGECELKNKQKTCKCKNNNFFTLTKPTESHDSTTTIPTLENTTSDYANKENSTAEILTTTSENIQNFTTKTFNKTSLVTQDENLMFTNINYSTSNETASTTASSLLNSNNCASESCSKSLDICKFCYGERQCRQCITNFDSQCSQCVDFIYDKNNLLSINNDKYLLCDASDPLQTKICNIYCRGQNVGQSSCGLIDNVQVCKCYFP</sequence>
<feature type="chain" id="PRO_5032940395" evidence="1">
    <location>
        <begin position="21"/>
        <end position="309"/>
    </location>
</feature>
<reference evidence="2" key="1">
    <citation type="submission" date="2021-02" db="EMBL/GenBank/DDBJ databases">
        <authorList>
            <person name="Nowell W R."/>
        </authorList>
    </citation>
    <scope>NUCLEOTIDE SEQUENCE</scope>
    <source>
        <strain evidence="2">Ploen Becks lab</strain>
    </source>
</reference>
<keyword evidence="1" id="KW-0732">Signal</keyword>
<dbReference type="EMBL" id="CAJNOC010006486">
    <property type="protein sequence ID" value="CAF1079029.1"/>
    <property type="molecule type" value="Genomic_DNA"/>
</dbReference>
<evidence type="ECO:0000313" key="2">
    <source>
        <dbReference type="EMBL" id="CAF1079029.1"/>
    </source>
</evidence>
<organism evidence="2 3">
    <name type="scientific">Brachionus calyciflorus</name>
    <dbReference type="NCBI Taxonomy" id="104777"/>
    <lineage>
        <taxon>Eukaryota</taxon>
        <taxon>Metazoa</taxon>
        <taxon>Spiralia</taxon>
        <taxon>Gnathifera</taxon>
        <taxon>Rotifera</taxon>
        <taxon>Eurotatoria</taxon>
        <taxon>Monogononta</taxon>
        <taxon>Pseudotrocha</taxon>
        <taxon>Ploima</taxon>
        <taxon>Brachionidae</taxon>
        <taxon>Brachionus</taxon>
    </lineage>
</organism>
<accession>A0A814MHH4</accession>
<protein>
    <submittedName>
        <fullName evidence="2">Uncharacterized protein</fullName>
    </submittedName>
</protein>
<dbReference type="AlphaFoldDB" id="A0A814MHH4"/>
<comment type="caution">
    <text evidence="2">The sequence shown here is derived from an EMBL/GenBank/DDBJ whole genome shotgun (WGS) entry which is preliminary data.</text>
</comment>
<feature type="signal peptide" evidence="1">
    <location>
        <begin position="1"/>
        <end position="20"/>
    </location>
</feature>
<name>A0A814MHH4_9BILA</name>
<evidence type="ECO:0000256" key="1">
    <source>
        <dbReference type="SAM" id="SignalP"/>
    </source>
</evidence>
<dbReference type="Proteomes" id="UP000663879">
    <property type="component" value="Unassembled WGS sequence"/>
</dbReference>